<dbReference type="Proteomes" id="UP000245383">
    <property type="component" value="Unassembled WGS sequence"/>
</dbReference>
<comment type="caution">
    <text evidence="10">The sequence shown here is derived from an EMBL/GenBank/DDBJ whole genome shotgun (WGS) entry which is preliminary data.</text>
</comment>
<evidence type="ECO:0000256" key="6">
    <source>
        <dbReference type="ARBA" id="ARBA00044122"/>
    </source>
</evidence>
<dbReference type="GO" id="GO:0005085">
    <property type="term" value="F:guanyl-nucleotide exchange factor activity"/>
    <property type="evidence" value="ECO:0007669"/>
    <property type="project" value="TreeGrafter"/>
</dbReference>
<dbReference type="GO" id="GO:0003743">
    <property type="term" value="F:translation initiation factor activity"/>
    <property type="evidence" value="ECO:0007669"/>
    <property type="project" value="UniProtKB-KW"/>
</dbReference>
<accession>A0A2T9Z098</accession>
<dbReference type="PANTHER" id="PTHR45859:SF1">
    <property type="entry name" value="TRANSLATION INITIATION FACTOR EIF-2B SUBUNIT BETA"/>
    <property type="match status" value="1"/>
</dbReference>
<comment type="similarity">
    <text evidence="2 9">Belongs to the eIF-2B alpha/beta/delta subunits family.</text>
</comment>
<evidence type="ECO:0000256" key="1">
    <source>
        <dbReference type="ARBA" id="ARBA00004514"/>
    </source>
</evidence>
<dbReference type="PANTHER" id="PTHR45859">
    <property type="entry name" value="TRANSLATION INITIATION FACTOR EIF-2B SUBUNIT BETA"/>
    <property type="match status" value="1"/>
</dbReference>
<keyword evidence="3" id="KW-0963">Cytoplasm</keyword>
<dbReference type="GO" id="GO:0005829">
    <property type="term" value="C:cytosol"/>
    <property type="evidence" value="ECO:0007669"/>
    <property type="project" value="UniProtKB-SubCell"/>
</dbReference>
<gene>
    <name evidence="10" type="ORF">BB561_000154</name>
</gene>
<dbReference type="InterPro" id="IPR000649">
    <property type="entry name" value="IF-2B-related"/>
</dbReference>
<keyword evidence="4" id="KW-0396">Initiation factor</keyword>
<protein>
    <recommendedName>
        <fullName evidence="6">Translation initiation factor eIF2B subunit beta</fullName>
    </recommendedName>
    <alternativeName>
        <fullName evidence="7">eIF2B GDP-GTP exchange factor subunit beta</fullName>
    </alternativeName>
</protein>
<dbReference type="InterPro" id="IPR042529">
    <property type="entry name" value="IF_2B-like_C"/>
</dbReference>
<evidence type="ECO:0000256" key="7">
    <source>
        <dbReference type="ARBA" id="ARBA00044228"/>
    </source>
</evidence>
<dbReference type="GO" id="GO:0005851">
    <property type="term" value="C:eukaryotic translation initiation factor 2B complex"/>
    <property type="evidence" value="ECO:0007669"/>
    <property type="project" value="TreeGrafter"/>
</dbReference>
<proteinExistence type="inferred from homology"/>
<evidence type="ECO:0000256" key="2">
    <source>
        <dbReference type="ARBA" id="ARBA00007251"/>
    </source>
</evidence>
<evidence type="ECO:0000256" key="5">
    <source>
        <dbReference type="ARBA" id="ARBA00022917"/>
    </source>
</evidence>
<dbReference type="Pfam" id="PF01008">
    <property type="entry name" value="IF-2B"/>
    <property type="match status" value="1"/>
</dbReference>
<keyword evidence="11" id="KW-1185">Reference proteome</keyword>
<evidence type="ECO:0000313" key="10">
    <source>
        <dbReference type="EMBL" id="PVU98020.1"/>
    </source>
</evidence>
<dbReference type="Gene3D" id="3.40.50.10470">
    <property type="entry name" value="Translation initiation factor eif-2b, domain 2"/>
    <property type="match status" value="1"/>
</dbReference>
<dbReference type="OrthoDB" id="269919at2759"/>
<dbReference type="SUPFAM" id="SSF100950">
    <property type="entry name" value="NagB/RpiA/CoA transferase-like"/>
    <property type="match status" value="1"/>
</dbReference>
<evidence type="ECO:0000313" key="11">
    <source>
        <dbReference type="Proteomes" id="UP000245383"/>
    </source>
</evidence>
<dbReference type="InterPro" id="IPR051855">
    <property type="entry name" value="eIF2B_beta_subunit"/>
</dbReference>
<dbReference type="AlphaFoldDB" id="A0A2T9Z098"/>
<reference evidence="10 11" key="1">
    <citation type="journal article" date="2018" name="MBio">
        <title>Comparative Genomics Reveals the Core Gene Toolbox for the Fungus-Insect Symbiosis.</title>
        <authorList>
            <person name="Wang Y."/>
            <person name="Stata M."/>
            <person name="Wang W."/>
            <person name="Stajich J.E."/>
            <person name="White M.M."/>
            <person name="Moncalvo J.M."/>
        </authorList>
    </citation>
    <scope>NUCLEOTIDE SEQUENCE [LARGE SCALE GENOMIC DNA]</scope>
    <source>
        <strain evidence="10 11">SWE-8-4</strain>
    </source>
</reference>
<dbReference type="EMBL" id="MBFR01000004">
    <property type="protein sequence ID" value="PVU98020.1"/>
    <property type="molecule type" value="Genomic_DNA"/>
</dbReference>
<comment type="subcellular location">
    <subcellularLocation>
        <location evidence="1">Cytoplasm</location>
        <location evidence="1">Cytosol</location>
    </subcellularLocation>
</comment>
<comment type="subunit">
    <text evidence="8">Component of the translation initiation factor 2B (eIF2B) complex which is a heterodecamer of two sets of five different subunits: alpha, beta, gamma, delta and epsilon. Subunits alpha, beta and delta comprise a regulatory subcomplex and subunits epsilon and gamma comprise a catalytic subcomplex. Within the complex, the hexameric regulatory complex resides at the center, with the two heterodimeric catalytic subcomplexes bound on opposite sides.</text>
</comment>
<evidence type="ECO:0000256" key="9">
    <source>
        <dbReference type="RuleBase" id="RU003814"/>
    </source>
</evidence>
<evidence type="ECO:0000256" key="4">
    <source>
        <dbReference type="ARBA" id="ARBA00022540"/>
    </source>
</evidence>
<name>A0A2T9Z098_9FUNG</name>
<keyword evidence="5" id="KW-0648">Protein biosynthesis</keyword>
<evidence type="ECO:0000256" key="8">
    <source>
        <dbReference type="ARBA" id="ARBA00046432"/>
    </source>
</evidence>
<organism evidence="10 11">
    <name type="scientific">Smittium simulii</name>
    <dbReference type="NCBI Taxonomy" id="133385"/>
    <lineage>
        <taxon>Eukaryota</taxon>
        <taxon>Fungi</taxon>
        <taxon>Fungi incertae sedis</taxon>
        <taxon>Zoopagomycota</taxon>
        <taxon>Kickxellomycotina</taxon>
        <taxon>Harpellomycetes</taxon>
        <taxon>Harpellales</taxon>
        <taxon>Legeriomycetaceae</taxon>
        <taxon>Smittium</taxon>
    </lineage>
</organism>
<dbReference type="InterPro" id="IPR037171">
    <property type="entry name" value="NagB/RpiA_transferase-like"/>
</dbReference>
<sequence>MSTRDLLHLTENFTNRINRRQIIGSLEKALEITNLVQTIVNSTRWEDLSNLLYLIKFTGQQIVRAHPKDLVLFNVICRMIHLVRTEAENAPIFQNNSNDNSLFTPTGTGVSTPKMGLGQSNLGSSSKLVDLLDVNLSKKNQSSVTFRTNLKNCITQGINDFIEELEGSRANIASHALDHVHEIILTCGYSRTVERFFKKAAIKRKFTVIIAETAPWYSGHKLAASLASLNIETIIISDSAVFAMMSRVNKVIIGTKIVMANGGLIACAGSQMIAAAAKYHSIPVVVCASLYKLSPVFPFGQDNLNELEAPDGIFPYKDEIVDQIDVLNPSTDYVAPELIDILVDHLGSHLPSYLYRLLQENYHPDDLRALGAQL</sequence>
<dbReference type="STRING" id="133385.A0A2T9Z098"/>
<evidence type="ECO:0000256" key="3">
    <source>
        <dbReference type="ARBA" id="ARBA00022490"/>
    </source>
</evidence>